<dbReference type="InterPro" id="IPR029044">
    <property type="entry name" value="Nucleotide-diphossugar_trans"/>
</dbReference>
<gene>
    <name evidence="4" type="ORF">XE07_2034</name>
</gene>
<keyword evidence="2" id="KW-1133">Transmembrane helix</keyword>
<name>A0A101IGR4_9EURY</name>
<dbReference type="CDD" id="cd04179">
    <property type="entry name" value="DPM_DPG-synthase_like"/>
    <property type="match status" value="1"/>
</dbReference>
<sequence length="317" mass="34947">DGDLTYDPIEIPEFIRLLERDEADFVIGTRLKGEIKKGAMPALHRYIGNPLLTWILNLLFGAGISDSHSGMRAISKEGLEKLNLHAGGMEFASEMVIEASRKKLRIKEVPITYHPRMGRSKLNSFSDGWRHLRFMILYRPTPFLLVPGSIALVLGLILTLFVLMQEADQVIRTHSLILGSMLLIMGYQTLLSGLYISAFGKTYGVESPGRLARGVTSYHSLERELILGLALLAGGVVLGLDVILSWSEAGYGSLQEVRESVMAMILTIMGIQTIFSAIFVSLLLLKSENGYSDEVSRGEALKAEEGETDKPHPARSS</sequence>
<feature type="region of interest" description="Disordered" evidence="1">
    <location>
        <begin position="296"/>
        <end position="317"/>
    </location>
</feature>
<dbReference type="PATRIC" id="fig|301375.6.peg.2009"/>
<evidence type="ECO:0000259" key="3">
    <source>
        <dbReference type="Pfam" id="PF26629"/>
    </source>
</evidence>
<feature type="transmembrane region" description="Helical" evidence="2">
    <location>
        <begin position="261"/>
        <end position="285"/>
    </location>
</feature>
<dbReference type="Pfam" id="PF26629">
    <property type="entry name" value="GT2_TM_C"/>
    <property type="match status" value="1"/>
</dbReference>
<dbReference type="SUPFAM" id="SSF53448">
    <property type="entry name" value="Nucleotide-diphospho-sugar transferases"/>
    <property type="match status" value="1"/>
</dbReference>
<dbReference type="PANTHER" id="PTHR48090:SF7">
    <property type="entry name" value="RFBJ PROTEIN"/>
    <property type="match status" value="1"/>
</dbReference>
<dbReference type="InterPro" id="IPR050256">
    <property type="entry name" value="Glycosyltransferase_2"/>
</dbReference>
<evidence type="ECO:0000256" key="1">
    <source>
        <dbReference type="SAM" id="MobiDB-lite"/>
    </source>
</evidence>
<dbReference type="Gene3D" id="3.90.550.10">
    <property type="entry name" value="Spore Coat Polysaccharide Biosynthesis Protein SpsA, Chain A"/>
    <property type="match status" value="1"/>
</dbReference>
<feature type="transmembrane region" description="Helical" evidence="2">
    <location>
        <begin position="225"/>
        <end position="246"/>
    </location>
</feature>
<keyword evidence="4" id="KW-0808">Transferase</keyword>
<dbReference type="GO" id="GO:0016740">
    <property type="term" value="F:transferase activity"/>
    <property type="evidence" value="ECO:0007669"/>
    <property type="project" value="UniProtKB-KW"/>
</dbReference>
<evidence type="ECO:0000313" key="4">
    <source>
        <dbReference type="EMBL" id="KUK94849.1"/>
    </source>
</evidence>
<accession>A0A101IGR4</accession>
<comment type="caution">
    <text evidence="4">The sequence shown here is derived from an EMBL/GenBank/DDBJ whole genome shotgun (WGS) entry which is preliminary data.</text>
</comment>
<feature type="transmembrane region" description="Helical" evidence="2">
    <location>
        <begin position="143"/>
        <end position="164"/>
    </location>
</feature>
<feature type="transmembrane region" description="Helical" evidence="2">
    <location>
        <begin position="176"/>
        <end position="204"/>
    </location>
</feature>
<reference evidence="5" key="1">
    <citation type="journal article" date="2015" name="MBio">
        <title>Genome-Resolved Metagenomic Analysis Reveals Roles for Candidate Phyla and Other Microbial Community Members in Biogeochemical Transformations in Oil Reservoirs.</title>
        <authorList>
            <person name="Hu P."/>
            <person name="Tom L."/>
            <person name="Singh A."/>
            <person name="Thomas B.C."/>
            <person name="Baker B.J."/>
            <person name="Piceno Y.M."/>
            <person name="Andersen G.L."/>
            <person name="Banfield J.F."/>
        </authorList>
    </citation>
    <scope>NUCLEOTIDE SEQUENCE [LARGE SCALE GENOMIC DNA]</scope>
</reference>
<dbReference type="InterPro" id="IPR058718">
    <property type="entry name" value="Agl6_TM_C"/>
</dbReference>
<proteinExistence type="predicted"/>
<dbReference type="Proteomes" id="UP000053961">
    <property type="component" value="Unassembled WGS sequence"/>
</dbReference>
<evidence type="ECO:0000313" key="5">
    <source>
        <dbReference type="Proteomes" id="UP000053961"/>
    </source>
</evidence>
<feature type="non-terminal residue" evidence="4">
    <location>
        <position position="1"/>
    </location>
</feature>
<keyword evidence="2" id="KW-0812">Transmembrane</keyword>
<feature type="domain" description="Low-salt glycan biosynthesis hexosyltransferase Agl6 C-terminal transmembrane region" evidence="3">
    <location>
        <begin position="198"/>
        <end position="283"/>
    </location>
</feature>
<dbReference type="AlphaFoldDB" id="A0A101IGR4"/>
<dbReference type="EMBL" id="LGHB01000042">
    <property type="protein sequence ID" value="KUK94849.1"/>
    <property type="molecule type" value="Genomic_DNA"/>
</dbReference>
<organism evidence="4 5">
    <name type="scientific">Methanothrix harundinacea</name>
    <dbReference type="NCBI Taxonomy" id="301375"/>
    <lineage>
        <taxon>Archaea</taxon>
        <taxon>Methanobacteriati</taxon>
        <taxon>Methanobacteriota</taxon>
        <taxon>Stenosarchaea group</taxon>
        <taxon>Methanomicrobia</taxon>
        <taxon>Methanotrichales</taxon>
        <taxon>Methanotrichaceae</taxon>
        <taxon>Methanothrix</taxon>
    </lineage>
</organism>
<protein>
    <submittedName>
        <fullName evidence="4">Glycosyl transferase, family 2</fullName>
    </submittedName>
</protein>
<evidence type="ECO:0000256" key="2">
    <source>
        <dbReference type="SAM" id="Phobius"/>
    </source>
</evidence>
<keyword evidence="2" id="KW-0472">Membrane</keyword>
<dbReference type="PANTHER" id="PTHR48090">
    <property type="entry name" value="UNDECAPRENYL-PHOSPHATE 4-DEOXY-4-FORMAMIDO-L-ARABINOSE TRANSFERASE-RELATED"/>
    <property type="match status" value="1"/>
</dbReference>